<sequence>MQGYDRAAAQAHILRAIDRREHRAFAHELEDLVREAIELDLAFMVESGAVDANGWCGENCYDDDEAFEYILDGLVRKHGYDEETAVRLGAFVDDYMDAQQDYMESAGLLEWE</sequence>
<dbReference type="AlphaFoldDB" id="A0A9D1CRB6"/>
<gene>
    <name evidence="1" type="ORF">IAB73_11325</name>
</gene>
<evidence type="ECO:0000313" key="1">
    <source>
        <dbReference type="EMBL" id="HIQ72786.1"/>
    </source>
</evidence>
<name>A0A9D1CRB6_9FIRM</name>
<dbReference type="Proteomes" id="UP000886887">
    <property type="component" value="Unassembled WGS sequence"/>
</dbReference>
<evidence type="ECO:0000313" key="2">
    <source>
        <dbReference type="Proteomes" id="UP000886887"/>
    </source>
</evidence>
<reference evidence="1" key="2">
    <citation type="journal article" date="2021" name="PeerJ">
        <title>Extensive microbial diversity within the chicken gut microbiome revealed by metagenomics and culture.</title>
        <authorList>
            <person name="Gilroy R."/>
            <person name="Ravi A."/>
            <person name="Getino M."/>
            <person name="Pursley I."/>
            <person name="Horton D.L."/>
            <person name="Alikhan N.F."/>
            <person name="Baker D."/>
            <person name="Gharbi K."/>
            <person name="Hall N."/>
            <person name="Watson M."/>
            <person name="Adriaenssens E.M."/>
            <person name="Foster-Nyarko E."/>
            <person name="Jarju S."/>
            <person name="Secka A."/>
            <person name="Antonio M."/>
            <person name="Oren A."/>
            <person name="Chaudhuri R.R."/>
            <person name="La Ragione R."/>
            <person name="Hildebrand F."/>
            <person name="Pallen M.J."/>
        </authorList>
    </citation>
    <scope>NUCLEOTIDE SEQUENCE</scope>
    <source>
        <strain evidence="1">ChiSxjej2B14-6234</strain>
    </source>
</reference>
<proteinExistence type="predicted"/>
<accession>A0A9D1CRB6</accession>
<protein>
    <submittedName>
        <fullName evidence="1">Uncharacterized protein</fullName>
    </submittedName>
</protein>
<dbReference type="EMBL" id="DVFJ01000038">
    <property type="protein sequence ID" value="HIQ72786.1"/>
    <property type="molecule type" value="Genomic_DNA"/>
</dbReference>
<comment type="caution">
    <text evidence="1">The sequence shown here is derived from an EMBL/GenBank/DDBJ whole genome shotgun (WGS) entry which is preliminary data.</text>
</comment>
<reference evidence="1" key="1">
    <citation type="submission" date="2020-10" db="EMBL/GenBank/DDBJ databases">
        <authorList>
            <person name="Gilroy R."/>
        </authorList>
    </citation>
    <scope>NUCLEOTIDE SEQUENCE</scope>
    <source>
        <strain evidence="1">ChiSxjej2B14-6234</strain>
    </source>
</reference>
<organism evidence="1 2">
    <name type="scientific">Candidatus Onthenecus intestinigallinarum</name>
    <dbReference type="NCBI Taxonomy" id="2840875"/>
    <lineage>
        <taxon>Bacteria</taxon>
        <taxon>Bacillati</taxon>
        <taxon>Bacillota</taxon>
        <taxon>Clostridia</taxon>
        <taxon>Eubacteriales</taxon>
        <taxon>Candidatus Onthenecus</taxon>
    </lineage>
</organism>